<gene>
    <name evidence="4" type="ORF">C1645_876933</name>
</gene>
<dbReference type="Gene3D" id="2.70.50.70">
    <property type="match status" value="1"/>
</dbReference>
<protein>
    <recommendedName>
        <fullName evidence="6">Chitin-binding type-4 domain-containing protein</fullName>
    </recommendedName>
</protein>
<keyword evidence="5" id="KW-1185">Reference proteome</keyword>
<feature type="signal peptide" evidence="3">
    <location>
        <begin position="1"/>
        <end position="30"/>
    </location>
</feature>
<dbReference type="InterPro" id="IPR052282">
    <property type="entry name" value="Starch-active_LPMO"/>
</dbReference>
<keyword evidence="2" id="KW-0186">Copper</keyword>
<reference evidence="4 5" key="1">
    <citation type="submission" date="2018-06" db="EMBL/GenBank/DDBJ databases">
        <title>Comparative genomics reveals the genomic features of Rhizophagus irregularis, R. cerebriforme, R. diaphanum and Gigaspora rosea, and their symbiotic lifestyle signature.</title>
        <authorList>
            <person name="Morin E."/>
            <person name="San Clemente H."/>
            <person name="Chen E.C.H."/>
            <person name="De La Providencia I."/>
            <person name="Hainaut M."/>
            <person name="Kuo A."/>
            <person name="Kohler A."/>
            <person name="Murat C."/>
            <person name="Tang N."/>
            <person name="Roy S."/>
            <person name="Loubradou J."/>
            <person name="Henrissat B."/>
            <person name="Grigoriev I.V."/>
            <person name="Corradi N."/>
            <person name="Roux C."/>
            <person name="Martin F.M."/>
        </authorList>
    </citation>
    <scope>NUCLEOTIDE SEQUENCE [LARGE SCALE GENOMIC DNA]</scope>
    <source>
        <strain evidence="4 5">DAOM 227022</strain>
    </source>
</reference>
<dbReference type="PANTHER" id="PTHR36575:SF2">
    <property type="entry name" value="CHITIN-BINDING TYPE-4 DOMAIN-CONTAINING PROTEIN-RELATED"/>
    <property type="match status" value="1"/>
</dbReference>
<dbReference type="Proteomes" id="UP000265703">
    <property type="component" value="Unassembled WGS sequence"/>
</dbReference>
<proteinExistence type="predicted"/>
<organism evidence="4 5">
    <name type="scientific">Glomus cerebriforme</name>
    <dbReference type="NCBI Taxonomy" id="658196"/>
    <lineage>
        <taxon>Eukaryota</taxon>
        <taxon>Fungi</taxon>
        <taxon>Fungi incertae sedis</taxon>
        <taxon>Mucoromycota</taxon>
        <taxon>Glomeromycotina</taxon>
        <taxon>Glomeromycetes</taxon>
        <taxon>Glomerales</taxon>
        <taxon>Glomeraceae</taxon>
        <taxon>Glomus</taxon>
    </lineage>
</organism>
<evidence type="ECO:0000313" key="4">
    <source>
        <dbReference type="EMBL" id="RIA89128.1"/>
    </source>
</evidence>
<feature type="chain" id="PRO_5017441943" description="Chitin-binding type-4 domain-containing protein" evidence="3">
    <location>
        <begin position="31"/>
        <end position="159"/>
    </location>
</feature>
<evidence type="ECO:0000256" key="3">
    <source>
        <dbReference type="SAM" id="SignalP"/>
    </source>
</evidence>
<dbReference type="AlphaFoldDB" id="A0A397ST02"/>
<accession>A0A397ST02</accession>
<name>A0A397ST02_9GLOM</name>
<keyword evidence="3" id="KW-0732">Signal</keyword>
<dbReference type="EMBL" id="QKYT01000232">
    <property type="protein sequence ID" value="RIA89128.1"/>
    <property type="molecule type" value="Genomic_DNA"/>
</dbReference>
<comment type="caution">
    <text evidence="4">The sequence shown here is derived from an EMBL/GenBank/DDBJ whole genome shotgun (WGS) entry which is preliminary data.</text>
</comment>
<dbReference type="PANTHER" id="PTHR36575">
    <property type="entry name" value="BINDING PROTEIN, PUTATIVE (AFU_ORTHOLOGUE AFUA_1G14430)-RELATED"/>
    <property type="match status" value="1"/>
</dbReference>
<dbReference type="OrthoDB" id="2303742at2759"/>
<sequence>MYFTGQSKKSFNLIFLVFAILIGLAARVSAHGYMVTPPIRLVPNGDKISLAGDPTEVFPCGIAGNSPGPVTKYRPGESMLVAYNITIPHPGPCEIDLSMNGDNNFTNIANLGECGNTLGFFATFVDLPYENCETCTVRFYWNGGPGQLYLNCANIQISL</sequence>
<evidence type="ECO:0000313" key="5">
    <source>
        <dbReference type="Proteomes" id="UP000265703"/>
    </source>
</evidence>
<evidence type="ECO:0000256" key="2">
    <source>
        <dbReference type="ARBA" id="ARBA00023008"/>
    </source>
</evidence>
<comment type="cofactor">
    <cofactor evidence="1">
        <name>Cu(2+)</name>
        <dbReference type="ChEBI" id="CHEBI:29036"/>
    </cofactor>
</comment>
<evidence type="ECO:0000256" key="1">
    <source>
        <dbReference type="ARBA" id="ARBA00001973"/>
    </source>
</evidence>
<dbReference type="STRING" id="658196.A0A397ST02"/>
<evidence type="ECO:0008006" key="6">
    <source>
        <dbReference type="Google" id="ProtNLM"/>
    </source>
</evidence>